<dbReference type="EMBL" id="AP023287">
    <property type="protein sequence ID" value="BCI53532.1"/>
    <property type="molecule type" value="Genomic_DNA"/>
</dbReference>
<dbReference type="Gene3D" id="3.30.450.40">
    <property type="match status" value="1"/>
</dbReference>
<evidence type="ECO:0000256" key="7">
    <source>
        <dbReference type="ARBA" id="ARBA00022741"/>
    </source>
</evidence>
<organism evidence="16 17">
    <name type="scientific">Mycolicibacterium litorale</name>
    <dbReference type="NCBI Taxonomy" id="758802"/>
    <lineage>
        <taxon>Bacteria</taxon>
        <taxon>Bacillati</taxon>
        <taxon>Actinomycetota</taxon>
        <taxon>Actinomycetes</taxon>
        <taxon>Mycobacteriales</taxon>
        <taxon>Mycobacteriaceae</taxon>
        <taxon>Mycolicibacterium</taxon>
    </lineage>
</organism>
<keyword evidence="12 13" id="KW-0472">Membrane</keyword>
<keyword evidence="7" id="KW-0547">Nucleotide-binding</keyword>
<dbReference type="InterPro" id="IPR036890">
    <property type="entry name" value="HATPase_C_sf"/>
</dbReference>
<dbReference type="GO" id="GO:0016020">
    <property type="term" value="C:membrane"/>
    <property type="evidence" value="ECO:0007669"/>
    <property type="project" value="UniProtKB-SubCell"/>
</dbReference>
<dbReference type="Pfam" id="PF13185">
    <property type="entry name" value="GAF_2"/>
    <property type="match status" value="1"/>
</dbReference>
<evidence type="ECO:0000313" key="17">
    <source>
        <dbReference type="Proteomes" id="UP000515734"/>
    </source>
</evidence>
<feature type="transmembrane region" description="Helical" evidence="13">
    <location>
        <begin position="59"/>
        <end position="92"/>
    </location>
</feature>
<reference evidence="16 17" key="1">
    <citation type="submission" date="2020-07" db="EMBL/GenBank/DDBJ databases">
        <title>Complete genome sequence of Mycolicibacterium litorale like strain isolated from cardiac implantable electronic device infection.</title>
        <authorList>
            <person name="Fukano H."/>
            <person name="Miyama H."/>
            <person name="Hoshino Y."/>
        </authorList>
    </citation>
    <scope>NUCLEOTIDE SEQUENCE [LARGE SCALE GENOMIC DNA]</scope>
    <source>
        <strain evidence="16 17">NIIDNTM18</strain>
    </source>
</reference>
<dbReference type="SMART" id="SM00065">
    <property type="entry name" value="GAF"/>
    <property type="match status" value="1"/>
</dbReference>
<sequence length="613" mass="64151">MSVTGRTQAVPNRLLRLLLRPTAPPLWLGVAVAVGFIGVETLLVFQLKRVAPENAFGAVFLLGVLVVSAGWGFGLAIATSLASALVYVYFHLEGTDSLAPAVSVFLPLALLTNLLVGQARLRAAEAEQRRVEADLSAELARSTLGAGDLRAALDSAGRRIAEVLELPFAVLGLGDLTADARSTAVALCDGAERIGTLLVPADLPADARRRVRRILPSLEALLVSTRDRQQINAALAATHAEVSALADQQAALRRVATLVARGAEPAEVYPAAVTELAAGLGVEHVTLVAYDGDTDCVVLAARDSRDTATLSPGERLSLDGDSLTRRIRMTGRPARIDDYAGLGGPIPARLHGLRVRSGVGAPVIVDGRLRGAVLVGSVTADPLPAECEAKVGDFADLIATAIANAETRAELKASRSRIITAADHARRSLERDLHDGAQQRIVSLGLEVRALEASLPPDAEQQRHAMSRVATGLADLHHDLQELSRGIHPAILSRGGLGPAIKTLTRRSAVPVELDLDVDRRLPESVEVAAYYVVAEALTNAAKHARASQVTVHARAGDRALHLAVADDGVGGADASAGSGLIGLKDRVEAVSGHLEVTSVHGAGTTLTVEIRL</sequence>
<dbReference type="PANTHER" id="PTHR24421">
    <property type="entry name" value="NITRATE/NITRITE SENSOR PROTEIN NARX-RELATED"/>
    <property type="match status" value="1"/>
</dbReference>
<keyword evidence="10 13" id="KW-1133">Transmembrane helix</keyword>
<evidence type="ECO:0000259" key="15">
    <source>
        <dbReference type="SMART" id="SM00387"/>
    </source>
</evidence>
<dbReference type="GO" id="GO:0005524">
    <property type="term" value="F:ATP binding"/>
    <property type="evidence" value="ECO:0007669"/>
    <property type="project" value="UniProtKB-KW"/>
</dbReference>
<dbReference type="InterPro" id="IPR003594">
    <property type="entry name" value="HATPase_dom"/>
</dbReference>
<keyword evidence="11" id="KW-0902">Two-component regulatory system</keyword>
<dbReference type="Pfam" id="PF07730">
    <property type="entry name" value="HisKA_3"/>
    <property type="match status" value="1"/>
</dbReference>
<evidence type="ECO:0000256" key="12">
    <source>
        <dbReference type="ARBA" id="ARBA00023136"/>
    </source>
</evidence>
<dbReference type="Pfam" id="PF13493">
    <property type="entry name" value="DUF4118"/>
    <property type="match status" value="1"/>
</dbReference>
<evidence type="ECO:0000259" key="14">
    <source>
        <dbReference type="SMART" id="SM00065"/>
    </source>
</evidence>
<dbReference type="InterPro" id="IPR038318">
    <property type="entry name" value="KdpD_sf"/>
</dbReference>
<dbReference type="Gene3D" id="1.20.120.620">
    <property type="entry name" value="Backbone structure of the membrane domain of e. Coli histidine kinase receptor kdpd"/>
    <property type="match status" value="1"/>
</dbReference>
<dbReference type="CDD" id="cd16917">
    <property type="entry name" value="HATPase_UhpB-NarQ-NarX-like"/>
    <property type="match status" value="1"/>
</dbReference>
<protein>
    <recommendedName>
        <fullName evidence="3">histidine kinase</fullName>
        <ecNumber evidence="3">2.7.13.3</ecNumber>
    </recommendedName>
</protein>
<evidence type="ECO:0000256" key="2">
    <source>
        <dbReference type="ARBA" id="ARBA00004141"/>
    </source>
</evidence>
<dbReference type="SUPFAM" id="SSF55781">
    <property type="entry name" value="GAF domain-like"/>
    <property type="match status" value="1"/>
</dbReference>
<dbReference type="InterPro" id="IPR050482">
    <property type="entry name" value="Sensor_HK_TwoCompSys"/>
</dbReference>
<dbReference type="SMART" id="SM00387">
    <property type="entry name" value="HATPase_c"/>
    <property type="match status" value="1"/>
</dbReference>
<evidence type="ECO:0000256" key="5">
    <source>
        <dbReference type="ARBA" id="ARBA00022679"/>
    </source>
</evidence>
<keyword evidence="5" id="KW-0808">Transferase</keyword>
<feature type="transmembrane region" description="Helical" evidence="13">
    <location>
        <begin position="26"/>
        <end position="47"/>
    </location>
</feature>
<dbReference type="SUPFAM" id="SSF55874">
    <property type="entry name" value="ATPase domain of HSP90 chaperone/DNA topoisomerase II/histidine kinase"/>
    <property type="match status" value="1"/>
</dbReference>
<name>A0A6S6P5Y0_9MYCO</name>
<dbReference type="EC" id="2.7.13.3" evidence="3"/>
<feature type="domain" description="Histidine kinase/HSP90-like ATPase" evidence="15">
    <location>
        <begin position="525"/>
        <end position="613"/>
    </location>
</feature>
<gene>
    <name evidence="16" type="ORF">NIIDNTM18_28100</name>
</gene>
<dbReference type="InterPro" id="IPR003018">
    <property type="entry name" value="GAF"/>
</dbReference>
<dbReference type="Pfam" id="PF02518">
    <property type="entry name" value="HATPase_c"/>
    <property type="match status" value="1"/>
</dbReference>
<keyword evidence="9" id="KW-0067">ATP-binding</keyword>
<proteinExistence type="predicted"/>
<dbReference type="PANTHER" id="PTHR24421:SF10">
    <property type="entry name" value="NITRATE_NITRITE SENSOR PROTEIN NARQ"/>
    <property type="match status" value="1"/>
</dbReference>
<evidence type="ECO:0000256" key="3">
    <source>
        <dbReference type="ARBA" id="ARBA00012438"/>
    </source>
</evidence>
<dbReference type="InterPro" id="IPR025201">
    <property type="entry name" value="KdpD_TM"/>
</dbReference>
<dbReference type="AlphaFoldDB" id="A0A6S6P5Y0"/>
<evidence type="ECO:0000256" key="8">
    <source>
        <dbReference type="ARBA" id="ARBA00022777"/>
    </source>
</evidence>
<dbReference type="InterPro" id="IPR011712">
    <property type="entry name" value="Sig_transdc_His_kin_sub3_dim/P"/>
</dbReference>
<evidence type="ECO:0000256" key="11">
    <source>
        <dbReference type="ARBA" id="ARBA00023012"/>
    </source>
</evidence>
<keyword evidence="8" id="KW-0418">Kinase</keyword>
<keyword evidence="4" id="KW-0597">Phosphoprotein</keyword>
<evidence type="ECO:0000256" key="13">
    <source>
        <dbReference type="SAM" id="Phobius"/>
    </source>
</evidence>
<dbReference type="Proteomes" id="UP000515734">
    <property type="component" value="Chromosome"/>
</dbReference>
<dbReference type="GO" id="GO:0000155">
    <property type="term" value="F:phosphorelay sensor kinase activity"/>
    <property type="evidence" value="ECO:0007669"/>
    <property type="project" value="InterPro"/>
</dbReference>
<dbReference type="RefSeq" id="WP_419197106.1">
    <property type="nucleotide sequence ID" value="NZ_AP023287.1"/>
</dbReference>
<comment type="subcellular location">
    <subcellularLocation>
        <location evidence="2">Membrane</location>
        <topology evidence="2">Multi-pass membrane protein</topology>
    </subcellularLocation>
</comment>
<evidence type="ECO:0000256" key="4">
    <source>
        <dbReference type="ARBA" id="ARBA00022553"/>
    </source>
</evidence>
<dbReference type="InterPro" id="IPR029016">
    <property type="entry name" value="GAF-like_dom_sf"/>
</dbReference>
<feature type="domain" description="GAF" evidence="14">
    <location>
        <begin position="264"/>
        <end position="412"/>
    </location>
</feature>
<dbReference type="Gene3D" id="3.30.565.10">
    <property type="entry name" value="Histidine kinase-like ATPase, C-terminal domain"/>
    <property type="match status" value="1"/>
</dbReference>
<evidence type="ECO:0000256" key="9">
    <source>
        <dbReference type="ARBA" id="ARBA00022840"/>
    </source>
</evidence>
<evidence type="ECO:0000256" key="1">
    <source>
        <dbReference type="ARBA" id="ARBA00000085"/>
    </source>
</evidence>
<evidence type="ECO:0000313" key="16">
    <source>
        <dbReference type="EMBL" id="BCI53532.1"/>
    </source>
</evidence>
<accession>A0A6S6P5Y0</accession>
<evidence type="ECO:0000256" key="6">
    <source>
        <dbReference type="ARBA" id="ARBA00022692"/>
    </source>
</evidence>
<keyword evidence="6 13" id="KW-0812">Transmembrane</keyword>
<dbReference type="GO" id="GO:0046983">
    <property type="term" value="F:protein dimerization activity"/>
    <property type="evidence" value="ECO:0007669"/>
    <property type="project" value="InterPro"/>
</dbReference>
<evidence type="ECO:0000256" key="10">
    <source>
        <dbReference type="ARBA" id="ARBA00022989"/>
    </source>
</evidence>
<comment type="catalytic activity">
    <reaction evidence="1">
        <text>ATP + protein L-histidine = ADP + protein N-phospho-L-histidine.</text>
        <dbReference type="EC" id="2.7.13.3"/>
    </reaction>
</comment>